<reference evidence="1 2" key="1">
    <citation type="submission" date="2021-06" db="EMBL/GenBank/DDBJ databases">
        <authorList>
            <person name="Palmer J.M."/>
        </authorList>
    </citation>
    <scope>NUCLEOTIDE SEQUENCE [LARGE SCALE GENOMIC DNA]</scope>
    <source>
        <strain evidence="1 2">XR_2019</strain>
        <tissue evidence="1">Muscle</tissue>
    </source>
</reference>
<dbReference type="EMBL" id="JAHRIM010082362">
    <property type="protein sequence ID" value="MEQ2275665.1"/>
    <property type="molecule type" value="Genomic_DNA"/>
</dbReference>
<proteinExistence type="predicted"/>
<keyword evidence="2" id="KW-1185">Reference proteome</keyword>
<evidence type="ECO:0000313" key="2">
    <source>
        <dbReference type="Proteomes" id="UP001444071"/>
    </source>
</evidence>
<organism evidence="1 2">
    <name type="scientific">Xenotaenia resolanae</name>
    <dbReference type="NCBI Taxonomy" id="208358"/>
    <lineage>
        <taxon>Eukaryota</taxon>
        <taxon>Metazoa</taxon>
        <taxon>Chordata</taxon>
        <taxon>Craniata</taxon>
        <taxon>Vertebrata</taxon>
        <taxon>Euteleostomi</taxon>
        <taxon>Actinopterygii</taxon>
        <taxon>Neopterygii</taxon>
        <taxon>Teleostei</taxon>
        <taxon>Neoteleostei</taxon>
        <taxon>Acanthomorphata</taxon>
        <taxon>Ovalentaria</taxon>
        <taxon>Atherinomorphae</taxon>
        <taxon>Cyprinodontiformes</taxon>
        <taxon>Goodeidae</taxon>
        <taxon>Xenotaenia</taxon>
    </lineage>
</organism>
<protein>
    <submittedName>
        <fullName evidence="1">Uncharacterized protein</fullName>
    </submittedName>
</protein>
<accession>A0ABV0X197</accession>
<sequence>MYCATPGTAELQCKRAPVRSPRAQQRWTSFSDVLVWVPEHGQSDPGASAFPHTHTALRAPSTYIQYVCISAAVTHKLACVCLYCYVGALSLMSCVGHVRDDKNAVG</sequence>
<evidence type="ECO:0000313" key="1">
    <source>
        <dbReference type="EMBL" id="MEQ2275665.1"/>
    </source>
</evidence>
<comment type="caution">
    <text evidence="1">The sequence shown here is derived from an EMBL/GenBank/DDBJ whole genome shotgun (WGS) entry which is preliminary data.</text>
</comment>
<name>A0ABV0X197_9TELE</name>
<gene>
    <name evidence="1" type="ORF">XENORESO_006862</name>
</gene>
<dbReference type="Proteomes" id="UP001444071">
    <property type="component" value="Unassembled WGS sequence"/>
</dbReference>